<organism evidence="12 13">
    <name type="scientific">Penicillium angulare</name>
    <dbReference type="NCBI Taxonomy" id="116970"/>
    <lineage>
        <taxon>Eukaryota</taxon>
        <taxon>Fungi</taxon>
        <taxon>Dikarya</taxon>
        <taxon>Ascomycota</taxon>
        <taxon>Pezizomycotina</taxon>
        <taxon>Eurotiomycetes</taxon>
        <taxon>Eurotiomycetidae</taxon>
        <taxon>Eurotiales</taxon>
        <taxon>Aspergillaceae</taxon>
        <taxon>Penicillium</taxon>
    </lineage>
</organism>
<dbReference type="InterPro" id="IPR017853">
    <property type="entry name" value="GH"/>
</dbReference>
<dbReference type="EC" id="3.2.1.14" evidence="3"/>
<feature type="compositionally biased region" description="Low complexity" evidence="10">
    <location>
        <begin position="851"/>
        <end position="883"/>
    </location>
</feature>
<dbReference type="GO" id="GO:0008061">
    <property type="term" value="F:chitin binding"/>
    <property type="evidence" value="ECO:0007669"/>
    <property type="project" value="InterPro"/>
</dbReference>
<evidence type="ECO:0000256" key="6">
    <source>
        <dbReference type="ARBA" id="ARBA00023277"/>
    </source>
</evidence>
<protein>
    <recommendedName>
        <fullName evidence="3">chitinase</fullName>
        <ecNumber evidence="3">3.2.1.14</ecNumber>
    </recommendedName>
</protein>
<keyword evidence="7 9" id="KW-0326">Glycosidase</keyword>
<dbReference type="GO" id="GO:0008843">
    <property type="term" value="F:endochitinase activity"/>
    <property type="evidence" value="ECO:0007669"/>
    <property type="project" value="UniProtKB-EC"/>
</dbReference>
<dbReference type="Gene3D" id="3.10.50.10">
    <property type="match status" value="1"/>
</dbReference>
<sequence>MDRVRRILNKSSFCGTSEDFCGDGCVSGCDPVDQPSCSGTSSEKVYAGYFEAWNYEHACDTLEPKDIDVTPWTHLYYAFASISSDDSTIKFTYDNDEKWIPQMVALKKKKPSLKVWLSVGGWHLGGLIFSDMVRFPGTRKAFVDSAVDTMKSYGFDGIDIDWEYPAASDRSGRDEDTANLVTLVQELKEAFSDDYGISATLPSSYYYLKGFNVTGMAEYIDHFNFMSYDIHGTWDGDSAWTSSDINPHTNLTEINEGLELLWRNNIDPAQVHLGLGFYGRSFTLNDTSCTEPGCPFDKTGSTSGGGEAGRCTDSSGILSDYEIAEVLETYDPEVTYNKQAAVNWITWNDNQWVSFDDAKTLKQKAEYANSRCLGGLFAWTLDEGGPGSTTNPNKLNSSDTSMSGADLDGGSDGSGDVYIAADVAGGGTKSNTATGIAPLNFIFAPSTLTTTTTITIDPFPTQVEVAWTTTVTVTVEGTPTVTTSVARTVESTTFSIEPITTTLIPWWNWNITASNVTDSSTTLLPSFDLGPIVFTDDGNPGHTTSGDFTTHTATKSRTIFPPPWPWSKTSLPGDVPTPIVTFTQGPAGPTCTANCGTKCTSYCDTPCLDCDDPKSDEGWADPDDPNPPSHSRCTGSGCHNGECTGSNCQKKGCTGSGCDDGVCVNDSCKETGCIGDDCDSDGSCDGDDCKTVGCEGSDCNGSGGCFGSDCISIGCTGSDCDSSTGECTGSNCHKVSCSGTNCQDGVCTGEGCESEDDDCEADEAEICTETVYSSIVTPASTYTTETSTSCETITACSAEASTTTTTIDEASITGWIGYYNPDVSLDTAAANSLSSSIEAMFSSIYNAVTTTSGASSTSSSTTTTSTATSSTTSSTSSTGSSASKGYPTAVSNVPTTFKSDHDTKWDYDLNIYTTSDCGKYDEDQGISASGFCYNFASKVASVYPVYDDTYVWVGAFVGDSCSRTDSLGGYGDSRDGFIQLKSRTCYNLDNSGSTWYKAFAVKAETVD</sequence>
<accession>A0A9W9JZK4</accession>
<evidence type="ECO:0000256" key="8">
    <source>
        <dbReference type="ARBA" id="ARBA00023326"/>
    </source>
</evidence>
<dbReference type="AlphaFoldDB" id="A0A9W9JZK4"/>
<feature type="region of interest" description="Disordered" evidence="10">
    <location>
        <begin position="851"/>
        <end position="886"/>
    </location>
</feature>
<dbReference type="InterPro" id="IPR029070">
    <property type="entry name" value="Chitinase_insertion_sf"/>
</dbReference>
<proteinExistence type="inferred from homology"/>
<dbReference type="GO" id="GO:0006032">
    <property type="term" value="P:chitin catabolic process"/>
    <property type="evidence" value="ECO:0007669"/>
    <property type="project" value="UniProtKB-KW"/>
</dbReference>
<gene>
    <name evidence="12" type="ORF">N7456_011320</name>
</gene>
<dbReference type="InterPro" id="IPR001579">
    <property type="entry name" value="Glyco_hydro_18_chit_AS"/>
</dbReference>
<dbReference type="InterPro" id="IPR050314">
    <property type="entry name" value="Glycosyl_Hydrlase_18"/>
</dbReference>
<comment type="caution">
    <text evidence="12">The sequence shown here is derived from an EMBL/GenBank/DDBJ whole genome shotgun (WGS) entry which is preliminary data.</text>
</comment>
<keyword evidence="4 9" id="KW-0378">Hydrolase</keyword>
<evidence type="ECO:0000256" key="5">
    <source>
        <dbReference type="ARBA" id="ARBA00023024"/>
    </source>
</evidence>
<dbReference type="SUPFAM" id="SSF54556">
    <property type="entry name" value="Chitinase insertion domain"/>
    <property type="match status" value="1"/>
</dbReference>
<dbReference type="Pfam" id="PF00704">
    <property type="entry name" value="Glyco_hydro_18"/>
    <property type="match status" value="1"/>
</dbReference>
<dbReference type="Proteomes" id="UP001149165">
    <property type="component" value="Unassembled WGS sequence"/>
</dbReference>
<evidence type="ECO:0000313" key="13">
    <source>
        <dbReference type="Proteomes" id="UP001149165"/>
    </source>
</evidence>
<keyword evidence="6" id="KW-0119">Carbohydrate metabolism</keyword>
<keyword evidence="5" id="KW-0146">Chitin degradation</keyword>
<evidence type="ECO:0000256" key="10">
    <source>
        <dbReference type="SAM" id="MobiDB-lite"/>
    </source>
</evidence>
<dbReference type="PROSITE" id="PS51910">
    <property type="entry name" value="GH18_2"/>
    <property type="match status" value="1"/>
</dbReference>
<evidence type="ECO:0000256" key="2">
    <source>
        <dbReference type="ARBA" id="ARBA00008682"/>
    </source>
</evidence>
<evidence type="ECO:0000313" key="12">
    <source>
        <dbReference type="EMBL" id="KAJ5087704.1"/>
    </source>
</evidence>
<evidence type="ECO:0000256" key="4">
    <source>
        <dbReference type="ARBA" id="ARBA00022801"/>
    </source>
</evidence>
<evidence type="ECO:0000256" key="9">
    <source>
        <dbReference type="RuleBase" id="RU000489"/>
    </source>
</evidence>
<dbReference type="Gene3D" id="3.20.20.80">
    <property type="entry name" value="Glycosidases"/>
    <property type="match status" value="1"/>
</dbReference>
<feature type="region of interest" description="Disordered" evidence="10">
    <location>
        <begin position="387"/>
        <end position="407"/>
    </location>
</feature>
<reference evidence="12" key="1">
    <citation type="submission" date="2022-11" db="EMBL/GenBank/DDBJ databases">
        <authorList>
            <person name="Petersen C."/>
        </authorList>
    </citation>
    <scope>NUCLEOTIDE SEQUENCE</scope>
    <source>
        <strain evidence="12">IBT 30069</strain>
    </source>
</reference>
<evidence type="ECO:0000259" key="11">
    <source>
        <dbReference type="PROSITE" id="PS51910"/>
    </source>
</evidence>
<dbReference type="InterPro" id="IPR001223">
    <property type="entry name" value="Glyco_hydro18_cat"/>
</dbReference>
<reference evidence="12" key="2">
    <citation type="journal article" date="2023" name="IMA Fungus">
        <title>Comparative genomic study of the Penicillium genus elucidates a diverse pangenome and 15 lateral gene transfer events.</title>
        <authorList>
            <person name="Petersen C."/>
            <person name="Sorensen T."/>
            <person name="Nielsen M.R."/>
            <person name="Sondergaard T.E."/>
            <person name="Sorensen J.L."/>
            <person name="Fitzpatrick D.A."/>
            <person name="Frisvad J.C."/>
            <person name="Nielsen K.L."/>
        </authorList>
    </citation>
    <scope>NUCLEOTIDE SEQUENCE</scope>
    <source>
        <strain evidence="12">IBT 30069</strain>
    </source>
</reference>
<dbReference type="PROSITE" id="PS01095">
    <property type="entry name" value="GH18_1"/>
    <property type="match status" value="1"/>
</dbReference>
<dbReference type="GO" id="GO:0000272">
    <property type="term" value="P:polysaccharide catabolic process"/>
    <property type="evidence" value="ECO:0007669"/>
    <property type="project" value="UniProtKB-KW"/>
</dbReference>
<name>A0A9W9JZK4_9EURO</name>
<feature type="domain" description="GH18" evidence="11">
    <location>
        <begin position="44"/>
        <end position="398"/>
    </location>
</feature>
<evidence type="ECO:0000256" key="1">
    <source>
        <dbReference type="ARBA" id="ARBA00000822"/>
    </source>
</evidence>
<feature type="compositionally biased region" description="Polar residues" evidence="10">
    <location>
        <begin position="388"/>
        <end position="400"/>
    </location>
</feature>
<dbReference type="PANTHER" id="PTHR11177">
    <property type="entry name" value="CHITINASE"/>
    <property type="match status" value="1"/>
</dbReference>
<dbReference type="PANTHER" id="PTHR11177:SF402">
    <property type="entry name" value="CHITINASE"/>
    <property type="match status" value="1"/>
</dbReference>
<evidence type="ECO:0000256" key="7">
    <source>
        <dbReference type="ARBA" id="ARBA00023295"/>
    </source>
</evidence>
<dbReference type="EMBL" id="JAPQKH010000007">
    <property type="protein sequence ID" value="KAJ5087704.1"/>
    <property type="molecule type" value="Genomic_DNA"/>
</dbReference>
<comment type="catalytic activity">
    <reaction evidence="1">
        <text>Random endo-hydrolysis of N-acetyl-beta-D-glucosaminide (1-&gt;4)-beta-linkages in chitin and chitodextrins.</text>
        <dbReference type="EC" id="3.2.1.14"/>
    </reaction>
</comment>
<dbReference type="SUPFAM" id="SSF51445">
    <property type="entry name" value="(Trans)glycosidases"/>
    <property type="match status" value="1"/>
</dbReference>
<evidence type="ECO:0000256" key="3">
    <source>
        <dbReference type="ARBA" id="ARBA00012729"/>
    </source>
</evidence>
<comment type="similarity">
    <text evidence="2">Belongs to the glycosyl hydrolase 18 family. Chitinase class V subfamily.</text>
</comment>
<keyword evidence="13" id="KW-1185">Reference proteome</keyword>
<dbReference type="SMART" id="SM00636">
    <property type="entry name" value="Glyco_18"/>
    <property type="match status" value="1"/>
</dbReference>
<keyword evidence="8" id="KW-0624">Polysaccharide degradation</keyword>
<dbReference type="OrthoDB" id="73875at2759"/>
<dbReference type="InterPro" id="IPR011583">
    <property type="entry name" value="Chitinase_II/V-like_cat"/>
</dbReference>